<dbReference type="InParanoid" id="A0A409WPC8"/>
<evidence type="ECO:0000313" key="2">
    <source>
        <dbReference type="Proteomes" id="UP000283269"/>
    </source>
</evidence>
<comment type="caution">
    <text evidence="1">The sequence shown here is derived from an EMBL/GenBank/DDBJ whole genome shotgun (WGS) entry which is preliminary data.</text>
</comment>
<gene>
    <name evidence="1" type="ORF">CVT25_003624</name>
</gene>
<dbReference type="OrthoDB" id="3007819at2759"/>
<sequence>MILENDVLNEQQLCAAGFTHFFLFLARLRLAETKTDGRADRDILKLIIWLLCLTLSQQVILYMSNLFIHIYEQAGEIHSMTLSFAPVHPLRVADDDQGIPGKPQGGGDSCHVMTLYTYLRRQLPLVPEPAFAAIHLTFRLLETNRVRIPAYLPETRAIANPTLRSGPIRDYYRTMASYQTTFPVTISAHGTPDPPCPPHSFSMESDHSTNNDMFFDAILRSLRDQTCSETFGYISGTITGLWEGILDVPITNVDFPAHRNSTLFSMALIMPMQCAVVEYICSHFGNQSSRLYCDILGASDVCPPNLFSEVRSNKNNCQVILRCLQHIIKHDIEVVFDGRRYKKHNLQTVTMQKIESHAQEAQQFYDDKAWGGFKFSGRVMDGGRILLKREPKYTDGERGLWIFEGQLRSDTLILGRWQVAGNPSAVDQGIFSMGKARGR</sequence>
<name>A0A409WPC8_PSICY</name>
<accession>A0A409WPC8</accession>
<organism evidence="1 2">
    <name type="scientific">Psilocybe cyanescens</name>
    <dbReference type="NCBI Taxonomy" id="93625"/>
    <lineage>
        <taxon>Eukaryota</taxon>
        <taxon>Fungi</taxon>
        <taxon>Dikarya</taxon>
        <taxon>Basidiomycota</taxon>
        <taxon>Agaricomycotina</taxon>
        <taxon>Agaricomycetes</taxon>
        <taxon>Agaricomycetidae</taxon>
        <taxon>Agaricales</taxon>
        <taxon>Agaricineae</taxon>
        <taxon>Strophariaceae</taxon>
        <taxon>Psilocybe</taxon>
    </lineage>
</organism>
<protein>
    <submittedName>
        <fullName evidence="1">Uncharacterized protein</fullName>
    </submittedName>
</protein>
<keyword evidence="2" id="KW-1185">Reference proteome</keyword>
<dbReference type="EMBL" id="NHYD01003335">
    <property type="protein sequence ID" value="PPQ80341.1"/>
    <property type="molecule type" value="Genomic_DNA"/>
</dbReference>
<evidence type="ECO:0000313" key="1">
    <source>
        <dbReference type="EMBL" id="PPQ80341.1"/>
    </source>
</evidence>
<dbReference type="Proteomes" id="UP000283269">
    <property type="component" value="Unassembled WGS sequence"/>
</dbReference>
<dbReference type="AlphaFoldDB" id="A0A409WPC8"/>
<proteinExistence type="predicted"/>
<reference evidence="1 2" key="1">
    <citation type="journal article" date="2018" name="Evol. Lett.">
        <title>Horizontal gene cluster transfer increased hallucinogenic mushroom diversity.</title>
        <authorList>
            <person name="Reynolds H.T."/>
            <person name="Vijayakumar V."/>
            <person name="Gluck-Thaler E."/>
            <person name="Korotkin H.B."/>
            <person name="Matheny P.B."/>
            <person name="Slot J.C."/>
        </authorList>
    </citation>
    <scope>NUCLEOTIDE SEQUENCE [LARGE SCALE GENOMIC DNA]</scope>
    <source>
        <strain evidence="1 2">2631</strain>
    </source>
</reference>